<dbReference type="GO" id="GO:0008270">
    <property type="term" value="F:zinc ion binding"/>
    <property type="evidence" value="ECO:0007669"/>
    <property type="project" value="InterPro"/>
</dbReference>
<evidence type="ECO:0000256" key="6">
    <source>
        <dbReference type="ARBA" id="ARBA00022631"/>
    </source>
</evidence>
<evidence type="ECO:0000256" key="9">
    <source>
        <dbReference type="ARBA" id="ARBA00022833"/>
    </source>
</evidence>
<evidence type="ECO:0000256" key="1">
    <source>
        <dbReference type="ARBA" id="ARBA00001947"/>
    </source>
</evidence>
<evidence type="ECO:0000256" key="3">
    <source>
        <dbReference type="ARBA" id="ARBA00010368"/>
    </source>
</evidence>
<evidence type="ECO:0000256" key="5">
    <source>
        <dbReference type="ARBA" id="ARBA00012863"/>
    </source>
</evidence>
<dbReference type="EMBL" id="JAUSXV010000001">
    <property type="protein sequence ID" value="MDQ0645917.1"/>
    <property type="molecule type" value="Genomic_DNA"/>
</dbReference>
<evidence type="ECO:0000256" key="7">
    <source>
        <dbReference type="ARBA" id="ARBA00022723"/>
    </source>
</evidence>
<dbReference type="GO" id="GO:0005737">
    <property type="term" value="C:cytoplasm"/>
    <property type="evidence" value="ECO:0007669"/>
    <property type="project" value="TreeGrafter"/>
</dbReference>
<organism evidence="11 12">
    <name type="scientific">Microbacterium natoriense</name>
    <dbReference type="NCBI Taxonomy" id="284570"/>
    <lineage>
        <taxon>Bacteria</taxon>
        <taxon>Bacillati</taxon>
        <taxon>Actinomycetota</taxon>
        <taxon>Actinomycetes</taxon>
        <taxon>Micrococcales</taxon>
        <taxon>Microbacteriaceae</taxon>
        <taxon>Microbacterium</taxon>
    </lineage>
</organism>
<dbReference type="Pfam" id="PF01979">
    <property type="entry name" value="Amidohydro_1"/>
    <property type="match status" value="1"/>
</dbReference>
<evidence type="ECO:0000259" key="10">
    <source>
        <dbReference type="Pfam" id="PF01979"/>
    </source>
</evidence>
<comment type="cofactor">
    <cofactor evidence="1">
        <name>Zn(2+)</name>
        <dbReference type="ChEBI" id="CHEBI:29105"/>
    </cofactor>
</comment>
<keyword evidence="7" id="KW-0479">Metal-binding</keyword>
<dbReference type="InterPro" id="IPR011059">
    <property type="entry name" value="Metal-dep_hydrolase_composite"/>
</dbReference>
<evidence type="ECO:0000313" key="11">
    <source>
        <dbReference type="EMBL" id="MDQ0645917.1"/>
    </source>
</evidence>
<dbReference type="InterPro" id="IPR032466">
    <property type="entry name" value="Metal_Hydrolase"/>
</dbReference>
<evidence type="ECO:0000256" key="8">
    <source>
        <dbReference type="ARBA" id="ARBA00022801"/>
    </source>
</evidence>
<sequence length="466" mass="50540">MSQEFEQQDAGQASLDPTGEHYDLVIRGERVLTSAGIRPREVGVRGGVIVAMQPLGNNLNGGEVIELAADETLIPGLVDTHVHVNEPGRTEWEGFASATRAAAAGGVTTIVDMPLNSIPPTVSVEALNVKREAAKGQTHVDVGFWGGAVPGNTADLRPLHDAGVFGFKCFLLHSGVDEFPPLDADELEKDMRELSNFDSVMIVHAEDSRAIDRAPQPEGDDYSKFLASRPRGAENLAIAEVIERARWTGARAHILHLSSSDALAMLRTAKHDGLKITVETCPHYLTLTAEEIPHGATQFKCCPPIREAGNRELLWQGLEDGTIDFIVSDHSPSTLDLKDLENGDFAVAWGGVASLQLGLSLIWTEARQRGLSLETVVSWMSERPAQFAGLTGKGRIAPGYDADFSVFAADDAYVVDVEKLHHKNHLTPYHGKALAGVVRTTYLHGEVIDFETPRGRLLRRGMTDSE</sequence>
<keyword evidence="9" id="KW-0862">Zinc</keyword>
<dbReference type="GO" id="GO:0050897">
    <property type="term" value="F:cobalt ion binding"/>
    <property type="evidence" value="ECO:0007669"/>
    <property type="project" value="InterPro"/>
</dbReference>
<comment type="similarity">
    <text evidence="3">Belongs to the metallo-dependent hydrolases superfamily. Allantoinase family.</text>
</comment>
<dbReference type="EC" id="3.5.2.5" evidence="5"/>
<proteinExistence type="inferred from homology"/>
<dbReference type="GO" id="GO:0004038">
    <property type="term" value="F:allantoinase activity"/>
    <property type="evidence" value="ECO:0007669"/>
    <property type="project" value="UniProtKB-EC"/>
</dbReference>
<dbReference type="InterPro" id="IPR006680">
    <property type="entry name" value="Amidohydro-rel"/>
</dbReference>
<dbReference type="InterPro" id="IPR017593">
    <property type="entry name" value="Allantoinase"/>
</dbReference>
<reference evidence="11 12" key="1">
    <citation type="submission" date="2023-07" db="EMBL/GenBank/DDBJ databases">
        <title>Comparative genomics of wheat-associated soil bacteria to identify genetic determinants of phenazine resistance.</title>
        <authorList>
            <person name="Mouncey N."/>
        </authorList>
    </citation>
    <scope>NUCLEOTIDE SEQUENCE [LARGE SCALE GENOMIC DNA]</scope>
    <source>
        <strain evidence="11 12">W4I9-1</strain>
    </source>
</reference>
<dbReference type="RefSeq" id="WP_307292430.1">
    <property type="nucleotide sequence ID" value="NZ_JAUSXV010000001.1"/>
</dbReference>
<dbReference type="NCBIfam" id="TIGR03178">
    <property type="entry name" value="allantoinase"/>
    <property type="match status" value="1"/>
</dbReference>
<dbReference type="InterPro" id="IPR050138">
    <property type="entry name" value="DHOase/Allantoinase_Hydrolase"/>
</dbReference>
<dbReference type="SUPFAM" id="SSF51556">
    <property type="entry name" value="Metallo-dependent hydrolases"/>
    <property type="match status" value="1"/>
</dbReference>
<protein>
    <recommendedName>
        <fullName evidence="5">allantoinase</fullName>
        <ecNumber evidence="5">3.5.2.5</ecNumber>
    </recommendedName>
</protein>
<dbReference type="AlphaFoldDB" id="A0AAW8EU53"/>
<dbReference type="FunFam" id="3.20.20.140:FF:000032">
    <property type="entry name" value="Allantoinase Dal1"/>
    <property type="match status" value="1"/>
</dbReference>
<dbReference type="PANTHER" id="PTHR43668:SF2">
    <property type="entry name" value="ALLANTOINASE"/>
    <property type="match status" value="1"/>
</dbReference>
<keyword evidence="12" id="KW-1185">Reference proteome</keyword>
<dbReference type="Proteomes" id="UP001244427">
    <property type="component" value="Unassembled WGS sequence"/>
</dbReference>
<keyword evidence="8 11" id="KW-0378">Hydrolase</keyword>
<evidence type="ECO:0000256" key="4">
    <source>
        <dbReference type="ARBA" id="ARBA00011881"/>
    </source>
</evidence>
<name>A0AAW8EU53_9MICO</name>
<feature type="domain" description="Amidohydrolase-related" evidence="10">
    <location>
        <begin position="72"/>
        <end position="447"/>
    </location>
</feature>
<dbReference type="SUPFAM" id="SSF51338">
    <property type="entry name" value="Composite domain of metallo-dependent hydrolases"/>
    <property type="match status" value="1"/>
</dbReference>
<evidence type="ECO:0000313" key="12">
    <source>
        <dbReference type="Proteomes" id="UP001244427"/>
    </source>
</evidence>
<evidence type="ECO:0000256" key="2">
    <source>
        <dbReference type="ARBA" id="ARBA00004968"/>
    </source>
</evidence>
<comment type="caution">
    <text evidence="11">The sequence shown here is derived from an EMBL/GenBank/DDBJ whole genome shotgun (WGS) entry which is preliminary data.</text>
</comment>
<comment type="subunit">
    <text evidence="4">Homotetramer.</text>
</comment>
<keyword evidence="6" id="KW-0659">Purine metabolism</keyword>
<dbReference type="GO" id="GO:0006145">
    <property type="term" value="P:purine nucleobase catabolic process"/>
    <property type="evidence" value="ECO:0007669"/>
    <property type="project" value="TreeGrafter"/>
</dbReference>
<comment type="pathway">
    <text evidence="2">Nitrogen metabolism; (S)-allantoin degradation; allantoate from (S)-allantoin: step 1/1.</text>
</comment>
<dbReference type="PANTHER" id="PTHR43668">
    <property type="entry name" value="ALLANTOINASE"/>
    <property type="match status" value="1"/>
</dbReference>
<accession>A0AAW8EU53</accession>
<gene>
    <name evidence="11" type="ORF">QFZ53_000113</name>
</gene>
<dbReference type="Gene3D" id="3.20.20.140">
    <property type="entry name" value="Metal-dependent hydrolases"/>
    <property type="match status" value="1"/>
</dbReference>
<dbReference type="GO" id="GO:0000256">
    <property type="term" value="P:allantoin catabolic process"/>
    <property type="evidence" value="ECO:0007669"/>
    <property type="project" value="InterPro"/>
</dbReference>